<feature type="chain" id="PRO_5014897950" evidence="1">
    <location>
        <begin position="43"/>
        <end position="140"/>
    </location>
</feature>
<keyword evidence="3" id="KW-1185">Reference proteome</keyword>
<proteinExistence type="predicted"/>
<reference evidence="2 3" key="1">
    <citation type="submission" date="2017-12" db="EMBL/GenBank/DDBJ databases">
        <title>Sequencing the genomes of 1000 Actinobacteria strains.</title>
        <authorList>
            <person name="Klenk H.-P."/>
        </authorList>
    </citation>
    <scope>NUCLEOTIDE SEQUENCE [LARGE SCALE GENOMIC DNA]</scope>
    <source>
        <strain evidence="2 3">DSM 45165</strain>
    </source>
</reference>
<protein>
    <submittedName>
        <fullName evidence="2">Peptidase inhibitor family I36</fullName>
    </submittedName>
</protein>
<evidence type="ECO:0000313" key="3">
    <source>
        <dbReference type="Proteomes" id="UP000233750"/>
    </source>
</evidence>
<sequence>MMFRRLLPFPGRRSRPAAPSRLPGVLLLVTAGLLTTSGLAQAAPADPPAPACGAGEFCLWDTETYSGSAQSYDLRTVNPGDCIPLPEGFQGHSFVNRMTRDVTIYQGADCSTEGDFITYPGGGTYVPQSPFAVRALKVWE</sequence>
<comment type="caution">
    <text evidence="2">The sequence shown here is derived from an EMBL/GenBank/DDBJ whole genome shotgun (WGS) entry which is preliminary data.</text>
</comment>
<feature type="signal peptide" evidence="1">
    <location>
        <begin position="1"/>
        <end position="42"/>
    </location>
</feature>
<keyword evidence="1" id="KW-0732">Signal</keyword>
<gene>
    <name evidence="2" type="ORF">ATK30_0486</name>
</gene>
<dbReference type="Pfam" id="PF03995">
    <property type="entry name" value="Inhibitor_I36"/>
    <property type="match status" value="1"/>
</dbReference>
<evidence type="ECO:0000313" key="2">
    <source>
        <dbReference type="EMBL" id="PKV99509.1"/>
    </source>
</evidence>
<name>A0A2N3X068_9PSEU</name>
<organism evidence="2 3">
    <name type="scientific">Amycolatopsis echigonensis</name>
    <dbReference type="NCBI Taxonomy" id="2576905"/>
    <lineage>
        <taxon>Bacteria</taxon>
        <taxon>Bacillati</taxon>
        <taxon>Actinomycetota</taxon>
        <taxon>Actinomycetes</taxon>
        <taxon>Pseudonocardiales</taxon>
        <taxon>Pseudonocardiaceae</taxon>
        <taxon>Amycolatopsis</taxon>
    </lineage>
</organism>
<dbReference type="EMBL" id="PJMY01000002">
    <property type="protein sequence ID" value="PKV99509.1"/>
    <property type="molecule type" value="Genomic_DNA"/>
</dbReference>
<dbReference type="AlphaFoldDB" id="A0A2N3X068"/>
<evidence type="ECO:0000256" key="1">
    <source>
        <dbReference type="SAM" id="SignalP"/>
    </source>
</evidence>
<dbReference type="Proteomes" id="UP000233750">
    <property type="component" value="Unassembled WGS sequence"/>
</dbReference>
<dbReference type="RefSeq" id="WP_244194479.1">
    <property type="nucleotide sequence ID" value="NZ_JACJHR010000070.1"/>
</dbReference>
<accession>A0A2N3X068</accession>